<evidence type="ECO:0000256" key="5">
    <source>
        <dbReference type="ARBA" id="ARBA00023163"/>
    </source>
</evidence>
<dbReference type="PROSITE" id="PS50110">
    <property type="entry name" value="RESPONSE_REGULATORY"/>
    <property type="match status" value="1"/>
</dbReference>
<dbReference type="PANTHER" id="PTHR48111:SF22">
    <property type="entry name" value="REGULATOR OF RPOS"/>
    <property type="match status" value="1"/>
</dbReference>
<evidence type="ECO:0000256" key="1">
    <source>
        <dbReference type="ARBA" id="ARBA00022553"/>
    </source>
</evidence>
<evidence type="ECO:0000259" key="9">
    <source>
        <dbReference type="PROSITE" id="PS51755"/>
    </source>
</evidence>
<dbReference type="InterPro" id="IPR016032">
    <property type="entry name" value="Sig_transdc_resp-reg_C-effctor"/>
</dbReference>
<dbReference type="CDD" id="cd00383">
    <property type="entry name" value="trans_reg_C"/>
    <property type="match status" value="1"/>
</dbReference>
<evidence type="ECO:0000313" key="11">
    <source>
        <dbReference type="Proteomes" id="UP000188184"/>
    </source>
</evidence>
<dbReference type="InterPro" id="IPR001867">
    <property type="entry name" value="OmpR/PhoB-type_DNA-bd"/>
</dbReference>
<dbReference type="Pfam" id="PF00486">
    <property type="entry name" value="Trans_reg_C"/>
    <property type="match status" value="1"/>
</dbReference>
<keyword evidence="5" id="KW-0804">Transcription</keyword>
<evidence type="ECO:0000256" key="6">
    <source>
        <dbReference type="PROSITE-ProRule" id="PRU00169"/>
    </source>
</evidence>
<dbReference type="EMBL" id="CP019640">
    <property type="protein sequence ID" value="AQQ53277.1"/>
    <property type="molecule type" value="Genomic_DNA"/>
</dbReference>
<feature type="domain" description="OmpR/PhoB-type" evidence="9">
    <location>
        <begin position="132"/>
        <end position="230"/>
    </location>
</feature>
<reference evidence="10 11" key="1">
    <citation type="submission" date="2017-02" db="EMBL/GenBank/DDBJ databases">
        <title>The complete genomic sequence of a novel cold adapted crude oil-degrading bacterium Planococcus qaidamina Y42.</title>
        <authorList>
            <person name="Yang R."/>
        </authorList>
    </citation>
    <scope>NUCLEOTIDE SEQUENCE [LARGE SCALE GENOMIC DNA]</scope>
    <source>
        <strain evidence="10 11">Y42</strain>
    </source>
</reference>
<dbReference type="InterPro" id="IPR036388">
    <property type="entry name" value="WH-like_DNA-bd_sf"/>
</dbReference>
<dbReference type="SUPFAM" id="SSF46894">
    <property type="entry name" value="C-terminal effector domain of the bipartite response regulators"/>
    <property type="match status" value="1"/>
</dbReference>
<dbReference type="GO" id="GO:0006355">
    <property type="term" value="P:regulation of DNA-templated transcription"/>
    <property type="evidence" value="ECO:0007669"/>
    <property type="project" value="InterPro"/>
</dbReference>
<protein>
    <submittedName>
        <fullName evidence="10">DNA-binding response regulator</fullName>
    </submittedName>
</protein>
<accession>A0A1Q2KZN8</accession>
<dbReference type="Gene3D" id="3.40.50.2300">
    <property type="match status" value="1"/>
</dbReference>
<dbReference type="KEGG" id="pmar:B0X71_09420"/>
<dbReference type="GO" id="GO:0032993">
    <property type="term" value="C:protein-DNA complex"/>
    <property type="evidence" value="ECO:0007669"/>
    <property type="project" value="TreeGrafter"/>
</dbReference>
<feature type="domain" description="Response regulatory" evidence="8">
    <location>
        <begin position="7"/>
        <end position="120"/>
    </location>
</feature>
<sequence>MKVNPEKVLLVEDEANIARFVRLELEHEGYAVTLAADGEEALERFNEQDWDVILLDWMLPKLDGLEVCRRIRKTSDVPVILLTARDYIGDKIAGLDRGADDYITKPFEIEELFARMRAVSRRHRAAIEKNREEKLKIADLEADLRSRQVVRGGDSIELTQREFDLLVFLMRHQGEALSRDWLLSAVWGYDFAGETNVVDVYIRYLRNKLDRDYEPKLIHTVRGIGYILRTS</sequence>
<dbReference type="InterPro" id="IPR001789">
    <property type="entry name" value="Sig_transdc_resp-reg_receiver"/>
</dbReference>
<evidence type="ECO:0000256" key="2">
    <source>
        <dbReference type="ARBA" id="ARBA00023012"/>
    </source>
</evidence>
<dbReference type="InterPro" id="IPR039420">
    <property type="entry name" value="WalR-like"/>
</dbReference>
<keyword evidence="11" id="KW-1185">Reference proteome</keyword>
<evidence type="ECO:0000256" key="4">
    <source>
        <dbReference type="ARBA" id="ARBA00023125"/>
    </source>
</evidence>
<dbReference type="OrthoDB" id="9790442at2"/>
<dbReference type="CDD" id="cd17574">
    <property type="entry name" value="REC_OmpR"/>
    <property type="match status" value="1"/>
</dbReference>
<name>A0A1Q2KZN8_9BACL</name>
<dbReference type="PANTHER" id="PTHR48111">
    <property type="entry name" value="REGULATOR OF RPOS"/>
    <property type="match status" value="1"/>
</dbReference>
<gene>
    <name evidence="10" type="ORF">B0X71_09420</name>
</gene>
<dbReference type="SMART" id="SM00448">
    <property type="entry name" value="REC"/>
    <property type="match status" value="1"/>
</dbReference>
<organism evidence="10 11">
    <name type="scientific">Planococcus lenghuensis</name>
    <dbReference type="NCBI Taxonomy" id="2213202"/>
    <lineage>
        <taxon>Bacteria</taxon>
        <taxon>Bacillati</taxon>
        <taxon>Bacillota</taxon>
        <taxon>Bacilli</taxon>
        <taxon>Bacillales</taxon>
        <taxon>Caryophanaceae</taxon>
        <taxon>Planococcus</taxon>
    </lineage>
</organism>
<dbReference type="GO" id="GO:0000976">
    <property type="term" value="F:transcription cis-regulatory region binding"/>
    <property type="evidence" value="ECO:0007669"/>
    <property type="project" value="TreeGrafter"/>
</dbReference>
<dbReference type="FunFam" id="1.10.10.10:FF:000005">
    <property type="entry name" value="Two-component system response regulator"/>
    <property type="match status" value="1"/>
</dbReference>
<feature type="modified residue" description="4-aspartylphosphate" evidence="6">
    <location>
        <position position="56"/>
    </location>
</feature>
<dbReference type="FunFam" id="3.40.50.2300:FF:000001">
    <property type="entry name" value="DNA-binding response regulator PhoB"/>
    <property type="match status" value="1"/>
</dbReference>
<keyword evidence="3" id="KW-0805">Transcription regulation</keyword>
<dbReference type="PROSITE" id="PS51755">
    <property type="entry name" value="OMPR_PHOB"/>
    <property type="match status" value="1"/>
</dbReference>
<evidence type="ECO:0000256" key="7">
    <source>
        <dbReference type="PROSITE-ProRule" id="PRU01091"/>
    </source>
</evidence>
<dbReference type="AlphaFoldDB" id="A0A1Q2KZN8"/>
<dbReference type="Gene3D" id="6.10.250.690">
    <property type="match status" value="1"/>
</dbReference>
<evidence type="ECO:0000259" key="8">
    <source>
        <dbReference type="PROSITE" id="PS50110"/>
    </source>
</evidence>
<dbReference type="Gene3D" id="1.10.10.10">
    <property type="entry name" value="Winged helix-like DNA-binding domain superfamily/Winged helix DNA-binding domain"/>
    <property type="match status" value="1"/>
</dbReference>
<evidence type="ECO:0000256" key="3">
    <source>
        <dbReference type="ARBA" id="ARBA00023015"/>
    </source>
</evidence>
<dbReference type="SMART" id="SM00862">
    <property type="entry name" value="Trans_reg_C"/>
    <property type="match status" value="1"/>
</dbReference>
<keyword evidence="2" id="KW-0902">Two-component regulatory system</keyword>
<dbReference type="GO" id="GO:0000156">
    <property type="term" value="F:phosphorelay response regulator activity"/>
    <property type="evidence" value="ECO:0007669"/>
    <property type="project" value="TreeGrafter"/>
</dbReference>
<dbReference type="InterPro" id="IPR011006">
    <property type="entry name" value="CheY-like_superfamily"/>
</dbReference>
<dbReference type="RefSeq" id="WP_077589166.1">
    <property type="nucleotide sequence ID" value="NZ_CP019640.1"/>
</dbReference>
<proteinExistence type="predicted"/>
<keyword evidence="4 7" id="KW-0238">DNA-binding</keyword>
<dbReference type="GO" id="GO:0005829">
    <property type="term" value="C:cytosol"/>
    <property type="evidence" value="ECO:0007669"/>
    <property type="project" value="TreeGrafter"/>
</dbReference>
<evidence type="ECO:0000313" key="10">
    <source>
        <dbReference type="EMBL" id="AQQ53277.1"/>
    </source>
</evidence>
<feature type="DNA-binding region" description="OmpR/PhoB-type" evidence="7">
    <location>
        <begin position="132"/>
        <end position="230"/>
    </location>
</feature>
<dbReference type="Pfam" id="PF00072">
    <property type="entry name" value="Response_reg"/>
    <property type="match status" value="1"/>
</dbReference>
<dbReference type="Proteomes" id="UP000188184">
    <property type="component" value="Chromosome"/>
</dbReference>
<dbReference type="SUPFAM" id="SSF52172">
    <property type="entry name" value="CheY-like"/>
    <property type="match status" value="1"/>
</dbReference>
<keyword evidence="1 6" id="KW-0597">Phosphoprotein</keyword>